<dbReference type="EMBL" id="JAPCWZ010000009">
    <property type="protein sequence ID" value="KAK8851254.1"/>
    <property type="molecule type" value="Genomic_DNA"/>
</dbReference>
<evidence type="ECO:0000313" key="2">
    <source>
        <dbReference type="EMBL" id="KAK8851254.1"/>
    </source>
</evidence>
<name>A0ABR2HQV1_9PEZI</name>
<keyword evidence="3" id="KW-1185">Reference proteome</keyword>
<gene>
    <name evidence="2" type="ORF">PGQ11_013733</name>
</gene>
<feature type="signal peptide" evidence="1">
    <location>
        <begin position="1"/>
        <end position="23"/>
    </location>
</feature>
<organism evidence="2 3">
    <name type="scientific">Apiospora arundinis</name>
    <dbReference type="NCBI Taxonomy" id="335852"/>
    <lineage>
        <taxon>Eukaryota</taxon>
        <taxon>Fungi</taxon>
        <taxon>Dikarya</taxon>
        <taxon>Ascomycota</taxon>
        <taxon>Pezizomycotina</taxon>
        <taxon>Sordariomycetes</taxon>
        <taxon>Xylariomycetidae</taxon>
        <taxon>Amphisphaeriales</taxon>
        <taxon>Apiosporaceae</taxon>
        <taxon>Apiospora</taxon>
    </lineage>
</organism>
<keyword evidence="1" id="KW-0732">Signal</keyword>
<accession>A0ABR2HQV1</accession>
<feature type="chain" id="PRO_5045793961" evidence="1">
    <location>
        <begin position="24"/>
        <end position="454"/>
    </location>
</feature>
<proteinExistence type="predicted"/>
<comment type="caution">
    <text evidence="2">The sequence shown here is derived from an EMBL/GenBank/DDBJ whole genome shotgun (WGS) entry which is preliminary data.</text>
</comment>
<reference evidence="2 3" key="1">
    <citation type="journal article" date="2024" name="IMA Fungus">
        <title>Apiospora arundinis, a panoply of carbohydrate-active enzymes and secondary metabolites.</title>
        <authorList>
            <person name="Sorensen T."/>
            <person name="Petersen C."/>
            <person name="Muurmann A.T."/>
            <person name="Christiansen J.V."/>
            <person name="Brundto M.L."/>
            <person name="Overgaard C.K."/>
            <person name="Boysen A.T."/>
            <person name="Wollenberg R.D."/>
            <person name="Larsen T.O."/>
            <person name="Sorensen J.L."/>
            <person name="Nielsen K.L."/>
            <person name="Sondergaard T.E."/>
        </authorList>
    </citation>
    <scope>NUCLEOTIDE SEQUENCE [LARGE SCALE GENOMIC DNA]</scope>
    <source>
        <strain evidence="2 3">AAU 773</strain>
    </source>
</reference>
<sequence length="454" mass="50313">MPHLGNLLAILAAVPLFLSPVAAVLPKWDLPDCVDSGQGRWDRVGNVAEFWKASKADKYADDYIKQNVDHSNWTQNLYMELFPKYDHTDMACINHMALCEFKATCDDFNKIKKGSLYYLFVSAKNFHNYIKGLRTSLQAEGFKEALEIDDIRTALTLSEGQAANDPINIPALISASMSMGAGLFAVVPEISGPLGIMSGLVSIIGQTVDSLPKSKELKKVGEISNSNIQEKIMAINDLNLEAIDSIIAAVYGKQGHKQSDIPSTMWRGEVENAAVSVFGQGVWLKDQPTAVLDPMFKGAKSKFAQGLTWQLAKTMKGCVVIIRTDLNTPELCSNPNNGWNAERKECYDLMIWNQKSKNDKHRYFGGANDLNKLWKTFNMSQMHTMKNAVDCWQGSGGKDPGPTGYTTESMVDGIPKCFFAMTVKKGHWYSKDGNYIDLTGDLKGQEKGQHYPPN</sequence>
<keyword evidence="2" id="KW-0378">Hydrolase</keyword>
<evidence type="ECO:0000313" key="3">
    <source>
        <dbReference type="Proteomes" id="UP001390339"/>
    </source>
</evidence>
<evidence type="ECO:0000256" key="1">
    <source>
        <dbReference type="SAM" id="SignalP"/>
    </source>
</evidence>
<dbReference type="GO" id="GO:0016787">
    <property type="term" value="F:hydrolase activity"/>
    <property type="evidence" value="ECO:0007669"/>
    <property type="project" value="UniProtKB-KW"/>
</dbReference>
<dbReference type="Proteomes" id="UP001390339">
    <property type="component" value="Unassembled WGS sequence"/>
</dbReference>
<protein>
    <submittedName>
        <fullName evidence="2">Glycoside hydrolase family 18 protein</fullName>
    </submittedName>
</protein>